<gene>
    <name evidence="1" type="ORF">CGOC_LOCUS12060</name>
</gene>
<dbReference type="AlphaFoldDB" id="A0A3P7QJS1"/>
<evidence type="ECO:0000313" key="1">
    <source>
        <dbReference type="EMBL" id="VDN32242.1"/>
    </source>
</evidence>
<dbReference type="Pfam" id="PF01019">
    <property type="entry name" value="G_glu_transpept"/>
    <property type="match status" value="1"/>
</dbReference>
<name>A0A3P7QJS1_CYLGO</name>
<reference evidence="1 2" key="1">
    <citation type="submission" date="2018-11" db="EMBL/GenBank/DDBJ databases">
        <authorList>
            <consortium name="Pathogen Informatics"/>
        </authorList>
    </citation>
    <scope>NUCLEOTIDE SEQUENCE [LARGE SCALE GENOMIC DNA]</scope>
</reference>
<dbReference type="Proteomes" id="UP000271889">
    <property type="component" value="Unassembled WGS sequence"/>
</dbReference>
<dbReference type="OrthoDB" id="5843609at2759"/>
<proteinExistence type="predicted"/>
<keyword evidence="2" id="KW-1185">Reference proteome</keyword>
<dbReference type="EMBL" id="UYRV01120330">
    <property type="protein sequence ID" value="VDN32242.1"/>
    <property type="molecule type" value="Genomic_DNA"/>
</dbReference>
<organism evidence="1 2">
    <name type="scientific">Cylicostephanus goldi</name>
    <name type="common">Nematode worm</name>
    <dbReference type="NCBI Taxonomy" id="71465"/>
    <lineage>
        <taxon>Eukaryota</taxon>
        <taxon>Metazoa</taxon>
        <taxon>Ecdysozoa</taxon>
        <taxon>Nematoda</taxon>
        <taxon>Chromadorea</taxon>
        <taxon>Rhabditida</taxon>
        <taxon>Rhabditina</taxon>
        <taxon>Rhabditomorpha</taxon>
        <taxon>Strongyloidea</taxon>
        <taxon>Strongylidae</taxon>
        <taxon>Cylicostephanus</taxon>
    </lineage>
</organism>
<accession>A0A3P7QJS1</accession>
<sequence>MKFAYAQRTYLGDAKFVPTAMRIAKNLTTPEYTKWVVERIKDKAQPLSYYGGFNESQVSELSSFRIPAMVSCKQRKKFSNF</sequence>
<protein>
    <submittedName>
        <fullName evidence="1">Uncharacterized protein</fullName>
    </submittedName>
</protein>
<evidence type="ECO:0000313" key="2">
    <source>
        <dbReference type="Proteomes" id="UP000271889"/>
    </source>
</evidence>
<dbReference type="InterPro" id="IPR043138">
    <property type="entry name" value="GGT_lsub"/>
</dbReference>
<dbReference type="Gene3D" id="1.10.246.130">
    <property type="match status" value="1"/>
</dbReference>